<evidence type="ECO:0000259" key="8">
    <source>
        <dbReference type="PROSITE" id="PS52029"/>
    </source>
</evidence>
<sequence>MLPMHPIRKSDGWCDTPADANYNRLVRLPYPVGHEKMWRDDGLYDLCIVMEWNISPRKRGRGSAIFFHLAKPDYKPTEGCIALSRENMMRLLPYLSRDTRIEVLR</sequence>
<dbReference type="SUPFAM" id="SSF141523">
    <property type="entry name" value="L,D-transpeptidase catalytic domain-like"/>
    <property type="match status" value="1"/>
</dbReference>
<dbReference type="InterPro" id="IPR038063">
    <property type="entry name" value="Transpep_catalytic_dom"/>
</dbReference>
<dbReference type="PROSITE" id="PS52029">
    <property type="entry name" value="LD_TPASE"/>
    <property type="match status" value="1"/>
</dbReference>
<dbReference type="AlphaFoldDB" id="A0A364JYU7"/>
<keyword evidence="10" id="KW-1185">Reference proteome</keyword>
<evidence type="ECO:0000256" key="7">
    <source>
        <dbReference type="PROSITE-ProRule" id="PRU01373"/>
    </source>
</evidence>
<dbReference type="UniPathway" id="UPA00219"/>
<name>A0A364JYU7_9HYPH</name>
<comment type="pathway">
    <text evidence="1 7">Cell wall biogenesis; peptidoglycan biosynthesis.</text>
</comment>
<feature type="domain" description="L,D-TPase catalytic" evidence="8">
    <location>
        <begin position="1"/>
        <end position="104"/>
    </location>
</feature>
<evidence type="ECO:0000313" key="10">
    <source>
        <dbReference type="Proteomes" id="UP000249453"/>
    </source>
</evidence>
<dbReference type="GO" id="GO:0004180">
    <property type="term" value="F:carboxypeptidase activity"/>
    <property type="evidence" value="ECO:0007669"/>
    <property type="project" value="UniProtKB-ARBA"/>
</dbReference>
<dbReference type="Proteomes" id="UP000249453">
    <property type="component" value="Unassembled WGS sequence"/>
</dbReference>
<keyword evidence="3" id="KW-0808">Transferase</keyword>
<dbReference type="GO" id="GO:0016740">
    <property type="term" value="F:transferase activity"/>
    <property type="evidence" value="ECO:0007669"/>
    <property type="project" value="UniProtKB-KW"/>
</dbReference>
<dbReference type="GO" id="GO:0071555">
    <property type="term" value="P:cell wall organization"/>
    <property type="evidence" value="ECO:0007669"/>
    <property type="project" value="UniProtKB-UniRule"/>
</dbReference>
<evidence type="ECO:0000313" key="9">
    <source>
        <dbReference type="EMBL" id="RAK33739.1"/>
    </source>
</evidence>
<gene>
    <name evidence="9" type="ORF">C7374_10162</name>
</gene>
<proteinExistence type="inferred from homology"/>
<evidence type="ECO:0000256" key="5">
    <source>
        <dbReference type="ARBA" id="ARBA00022984"/>
    </source>
</evidence>
<protein>
    <submittedName>
        <fullName evidence="9">L,D-transpeptidase-like protein</fullName>
    </submittedName>
</protein>
<feature type="active site" description="Nucleophile" evidence="7">
    <location>
        <position position="80"/>
    </location>
</feature>
<organism evidence="9 10">
    <name type="scientific">Falsochrobactrum ovis</name>
    <dbReference type="NCBI Taxonomy" id="1293442"/>
    <lineage>
        <taxon>Bacteria</taxon>
        <taxon>Pseudomonadati</taxon>
        <taxon>Pseudomonadota</taxon>
        <taxon>Alphaproteobacteria</taxon>
        <taxon>Hyphomicrobiales</taxon>
        <taxon>Brucellaceae</taxon>
        <taxon>Falsochrobactrum</taxon>
    </lineage>
</organism>
<reference evidence="9 10" key="1">
    <citation type="submission" date="2018-06" db="EMBL/GenBank/DDBJ databases">
        <title>Genomic Encyclopedia of Type Strains, Phase IV (KMG-IV): sequencing the most valuable type-strain genomes for metagenomic binning, comparative biology and taxonomic classification.</title>
        <authorList>
            <person name="Goeker M."/>
        </authorList>
    </citation>
    <scope>NUCLEOTIDE SEQUENCE [LARGE SCALE GENOMIC DNA]</scope>
    <source>
        <strain evidence="9 10">DSM 26720</strain>
    </source>
</reference>
<dbReference type="PANTHER" id="PTHR38589:SF1">
    <property type="entry name" value="BLR0621 PROTEIN"/>
    <property type="match status" value="1"/>
</dbReference>
<comment type="similarity">
    <text evidence="2">Belongs to the YkuD family.</text>
</comment>
<dbReference type="GO" id="GO:0008360">
    <property type="term" value="P:regulation of cell shape"/>
    <property type="evidence" value="ECO:0007669"/>
    <property type="project" value="UniProtKB-UniRule"/>
</dbReference>
<dbReference type="InterPro" id="IPR005490">
    <property type="entry name" value="LD_TPept_cat_dom"/>
</dbReference>
<evidence type="ECO:0000256" key="2">
    <source>
        <dbReference type="ARBA" id="ARBA00005992"/>
    </source>
</evidence>
<dbReference type="PANTHER" id="PTHR38589">
    <property type="entry name" value="BLR0621 PROTEIN"/>
    <property type="match status" value="1"/>
</dbReference>
<keyword evidence="6 7" id="KW-0961">Cell wall biogenesis/degradation</keyword>
<comment type="caution">
    <text evidence="9">The sequence shown here is derived from an EMBL/GenBank/DDBJ whole genome shotgun (WGS) entry which is preliminary data.</text>
</comment>
<evidence type="ECO:0000256" key="6">
    <source>
        <dbReference type="ARBA" id="ARBA00023316"/>
    </source>
</evidence>
<feature type="active site" description="Proton donor/acceptor" evidence="7">
    <location>
        <position position="68"/>
    </location>
</feature>
<keyword evidence="4 7" id="KW-0133">Cell shape</keyword>
<dbReference type="EMBL" id="QLMK01000001">
    <property type="protein sequence ID" value="RAK33739.1"/>
    <property type="molecule type" value="Genomic_DNA"/>
</dbReference>
<dbReference type="CDD" id="cd16913">
    <property type="entry name" value="YkuD_like"/>
    <property type="match status" value="1"/>
</dbReference>
<evidence type="ECO:0000256" key="4">
    <source>
        <dbReference type="ARBA" id="ARBA00022960"/>
    </source>
</evidence>
<keyword evidence="5 7" id="KW-0573">Peptidoglycan synthesis</keyword>
<dbReference type="GO" id="GO:0009252">
    <property type="term" value="P:peptidoglycan biosynthetic process"/>
    <property type="evidence" value="ECO:0007669"/>
    <property type="project" value="UniProtKB-UniPathway"/>
</dbReference>
<evidence type="ECO:0000256" key="3">
    <source>
        <dbReference type="ARBA" id="ARBA00022679"/>
    </source>
</evidence>
<evidence type="ECO:0000256" key="1">
    <source>
        <dbReference type="ARBA" id="ARBA00004752"/>
    </source>
</evidence>
<dbReference type="Pfam" id="PF03734">
    <property type="entry name" value="YkuD"/>
    <property type="match status" value="1"/>
</dbReference>
<accession>A0A364JYU7</accession>